<evidence type="ECO:0000313" key="2">
    <source>
        <dbReference type="Proteomes" id="UP001165186"/>
    </source>
</evidence>
<proteinExistence type="predicted"/>
<protein>
    <submittedName>
        <fullName evidence="1">Uncharacterized protein</fullName>
    </submittedName>
</protein>
<dbReference type="Proteomes" id="UP001165186">
    <property type="component" value="Unassembled WGS sequence"/>
</dbReference>
<accession>A0ACB5SGH3</accession>
<reference evidence="1" key="1">
    <citation type="submission" date="2024-09" db="EMBL/GenBank/DDBJ databases">
        <title>Draft Genome Sequences of Neofusicoccum parvum.</title>
        <authorList>
            <person name="Ashida A."/>
            <person name="Camagna M."/>
            <person name="Tanaka A."/>
            <person name="Takemoto D."/>
        </authorList>
    </citation>
    <scope>NUCLEOTIDE SEQUENCE</scope>
    <source>
        <strain evidence="1">PPO83</strain>
    </source>
</reference>
<evidence type="ECO:0000313" key="1">
    <source>
        <dbReference type="EMBL" id="GME39635.1"/>
    </source>
</evidence>
<gene>
    <name evidence="1" type="primary">g10766</name>
    <name evidence="1" type="ORF">NpPPO83_00010766</name>
</gene>
<keyword evidence="2" id="KW-1185">Reference proteome</keyword>
<sequence length="657" mass="73393">MRQPNFEQCGKDYMANATAQALYGWRGPVIGIAPNNQSQITTEGCKILCGTYSDYYPWSLASSTITTWILPVVGILLQAPFESNAFSHTILAIARWVGSPMASLAYILWNIKVSAKCALMVDMATRCDEPIPDEQSHFSSIRDSFYILMTMNQYTMRRSEALNKEAEGLLRIVLFSKDLQLRGKDGKEKRLNKVRQDLAHKLRAAPDDIRKKLNKLIDIVCKSLQDEEIREDFIGTFEGQPECKRMEAWVRRISEQSKYMQDFFVDFAGQGRVRWHYGAAHPILSDIEDCYVTRHGRGWLANEAEARMHLVLGGVDEGLLWFDFRELWQIGSGMLIVGGTCFGAFILSYYTPTIVIRMEERAQDILQRAKAKLKRFANAAQHLFIKATLPILRSAGTAVGTAIMSFGMMYVVSEWCQQSHLSTENYAAAARGLHRTRAYRRLTYPLRLAWRTLEAATFLLLKAVLVTVFRRPGGPRADNSVRWTPDGASPRVPSFGSSTTTGGGSDGGAAMLGVTPSIQLEEWTDAHLHHSPPRHRTHDRYRSISLDTDPLSTADSLRFSPPYFPGSRSRSRSRGESDASSRALLGGYSRQEVDAGGSREWGLEAREALDTASLAATSEREVDRGVELLGVGAGLGVRPVYLRQRTDDEGGDGRGER</sequence>
<name>A0ACB5SGH3_9PEZI</name>
<dbReference type="EMBL" id="BSXG01000089">
    <property type="protein sequence ID" value="GME39635.1"/>
    <property type="molecule type" value="Genomic_DNA"/>
</dbReference>
<comment type="caution">
    <text evidence="1">The sequence shown here is derived from an EMBL/GenBank/DDBJ whole genome shotgun (WGS) entry which is preliminary data.</text>
</comment>
<organism evidence="1 2">
    <name type="scientific">Neofusicoccum parvum</name>
    <dbReference type="NCBI Taxonomy" id="310453"/>
    <lineage>
        <taxon>Eukaryota</taxon>
        <taxon>Fungi</taxon>
        <taxon>Dikarya</taxon>
        <taxon>Ascomycota</taxon>
        <taxon>Pezizomycotina</taxon>
        <taxon>Dothideomycetes</taxon>
        <taxon>Dothideomycetes incertae sedis</taxon>
        <taxon>Botryosphaeriales</taxon>
        <taxon>Botryosphaeriaceae</taxon>
        <taxon>Neofusicoccum</taxon>
    </lineage>
</organism>